<feature type="domain" description="YjeF C-terminal" evidence="7">
    <location>
        <begin position="14"/>
        <end position="298"/>
    </location>
</feature>
<dbReference type="HAMAP" id="MF_01965">
    <property type="entry name" value="NADHX_dehydratase"/>
    <property type="match status" value="1"/>
</dbReference>
<comment type="cofactor">
    <cofactor evidence="6">
        <name>Mg(2+)</name>
        <dbReference type="ChEBI" id="CHEBI:18420"/>
    </cofactor>
</comment>
<dbReference type="InterPro" id="IPR000631">
    <property type="entry name" value="CARKD"/>
</dbReference>
<evidence type="ECO:0000256" key="1">
    <source>
        <dbReference type="ARBA" id="ARBA00022741"/>
    </source>
</evidence>
<organism evidence="8 9">
    <name type="scientific">Candidatus Limadaptatus stercoripullorum</name>
    <dbReference type="NCBI Taxonomy" id="2840846"/>
    <lineage>
        <taxon>Bacteria</taxon>
        <taxon>Bacillati</taxon>
        <taxon>Bacillota</taxon>
        <taxon>Clostridia</taxon>
        <taxon>Eubacteriales</taxon>
        <taxon>Candidatus Limadaptatus</taxon>
    </lineage>
</organism>
<keyword evidence="3 6" id="KW-0521">NADP</keyword>
<evidence type="ECO:0000313" key="8">
    <source>
        <dbReference type="EMBL" id="HIU98691.1"/>
    </source>
</evidence>
<keyword evidence="4 6" id="KW-0520">NAD</keyword>
<dbReference type="Gene3D" id="3.40.1190.20">
    <property type="match status" value="1"/>
</dbReference>
<evidence type="ECO:0000256" key="5">
    <source>
        <dbReference type="ARBA" id="ARBA00023239"/>
    </source>
</evidence>
<dbReference type="PROSITE" id="PS51383">
    <property type="entry name" value="YJEF_C_3"/>
    <property type="match status" value="1"/>
</dbReference>
<dbReference type="CDD" id="cd01171">
    <property type="entry name" value="YXKO-related"/>
    <property type="match status" value="1"/>
</dbReference>
<dbReference type="GO" id="GO:0110051">
    <property type="term" value="P:metabolite repair"/>
    <property type="evidence" value="ECO:0007669"/>
    <property type="project" value="TreeGrafter"/>
</dbReference>
<dbReference type="PANTHER" id="PTHR12592:SF0">
    <property type="entry name" value="ATP-DEPENDENT (S)-NAD(P)H-HYDRATE DEHYDRATASE"/>
    <property type="match status" value="1"/>
</dbReference>
<evidence type="ECO:0000313" key="9">
    <source>
        <dbReference type="Proteomes" id="UP000886857"/>
    </source>
</evidence>
<keyword evidence="1 6" id="KW-0547">Nucleotide-binding</keyword>
<feature type="binding site" evidence="6">
    <location>
        <position position="129"/>
    </location>
    <ligand>
        <name>(6S)-NADPHX</name>
        <dbReference type="ChEBI" id="CHEBI:64076"/>
    </ligand>
</feature>
<dbReference type="InterPro" id="IPR029056">
    <property type="entry name" value="Ribokinase-like"/>
</dbReference>
<comment type="catalytic activity">
    <reaction evidence="6">
        <text>(6S)-NADHX + ADP = AMP + phosphate + NADH + H(+)</text>
        <dbReference type="Rhea" id="RHEA:32223"/>
        <dbReference type="ChEBI" id="CHEBI:15378"/>
        <dbReference type="ChEBI" id="CHEBI:43474"/>
        <dbReference type="ChEBI" id="CHEBI:57945"/>
        <dbReference type="ChEBI" id="CHEBI:64074"/>
        <dbReference type="ChEBI" id="CHEBI:456215"/>
        <dbReference type="ChEBI" id="CHEBI:456216"/>
        <dbReference type="EC" id="4.2.1.136"/>
    </reaction>
</comment>
<feature type="binding site" evidence="6">
    <location>
        <position position="241"/>
    </location>
    <ligand>
        <name>(6S)-NADPHX</name>
        <dbReference type="ChEBI" id="CHEBI:64076"/>
    </ligand>
</feature>
<comment type="caution">
    <text evidence="8">The sequence shown here is derived from an EMBL/GenBank/DDBJ whole genome shotgun (WGS) entry which is preliminary data.</text>
</comment>
<gene>
    <name evidence="6" type="primary">nnrD</name>
    <name evidence="8" type="ORF">IAC73_02470</name>
</gene>
<dbReference type="PANTHER" id="PTHR12592">
    <property type="entry name" value="ATP-DEPENDENT (S)-NAD(P)H-HYDRATE DEHYDRATASE FAMILY MEMBER"/>
    <property type="match status" value="1"/>
</dbReference>
<evidence type="ECO:0000256" key="6">
    <source>
        <dbReference type="HAMAP-Rule" id="MF_01965"/>
    </source>
</evidence>
<keyword evidence="2 6" id="KW-0067">ATP-binding</keyword>
<dbReference type="GO" id="GO:0052856">
    <property type="term" value="F:NAD(P)HX epimerase activity"/>
    <property type="evidence" value="ECO:0007669"/>
    <property type="project" value="TreeGrafter"/>
</dbReference>
<keyword evidence="5 6" id="KW-0456">Lyase</keyword>
<dbReference type="InterPro" id="IPR017953">
    <property type="entry name" value="Carbohydrate_kinase_pred_CS"/>
</dbReference>
<reference evidence="8" key="1">
    <citation type="submission" date="2020-10" db="EMBL/GenBank/DDBJ databases">
        <authorList>
            <person name="Gilroy R."/>
        </authorList>
    </citation>
    <scope>NUCLEOTIDE SEQUENCE</scope>
    <source>
        <strain evidence="8">10406</strain>
    </source>
</reference>
<proteinExistence type="inferred from homology"/>
<reference evidence="8" key="2">
    <citation type="journal article" date="2021" name="PeerJ">
        <title>Extensive microbial diversity within the chicken gut microbiome revealed by metagenomics and culture.</title>
        <authorList>
            <person name="Gilroy R."/>
            <person name="Ravi A."/>
            <person name="Getino M."/>
            <person name="Pursley I."/>
            <person name="Horton D.L."/>
            <person name="Alikhan N.F."/>
            <person name="Baker D."/>
            <person name="Gharbi K."/>
            <person name="Hall N."/>
            <person name="Watson M."/>
            <person name="Adriaenssens E.M."/>
            <person name="Foster-Nyarko E."/>
            <person name="Jarju S."/>
            <person name="Secka A."/>
            <person name="Antonio M."/>
            <person name="Oren A."/>
            <person name="Chaudhuri R.R."/>
            <person name="La Ragione R."/>
            <person name="Hildebrand F."/>
            <person name="Pallen M.J."/>
        </authorList>
    </citation>
    <scope>NUCLEOTIDE SEQUENCE</scope>
    <source>
        <strain evidence="8">10406</strain>
    </source>
</reference>
<comment type="similarity">
    <text evidence="6">Belongs to the NnrD/CARKD family.</text>
</comment>
<comment type="function">
    <text evidence="6">Catalyzes the dehydration of the S-form of NAD(P)HX at the expense of ADP, which is converted to AMP. Together with NAD(P)HX epimerase, which catalyzes the epimerization of the S- and R-forms, the enzyme allows the repair of both epimers of NAD(P)HX, a damaged form of NAD(P)H that is a result of enzymatic or heat-dependent hydration.</text>
</comment>
<dbReference type="AlphaFoldDB" id="A0A9D1SWE8"/>
<evidence type="ECO:0000259" key="7">
    <source>
        <dbReference type="PROSITE" id="PS51383"/>
    </source>
</evidence>
<dbReference type="EMBL" id="DVOE01000035">
    <property type="protein sequence ID" value="HIU98691.1"/>
    <property type="molecule type" value="Genomic_DNA"/>
</dbReference>
<dbReference type="NCBIfam" id="TIGR00196">
    <property type="entry name" value="yjeF_cterm"/>
    <property type="match status" value="1"/>
</dbReference>
<evidence type="ECO:0000256" key="4">
    <source>
        <dbReference type="ARBA" id="ARBA00023027"/>
    </source>
</evidence>
<feature type="binding site" evidence="6">
    <location>
        <position position="240"/>
    </location>
    <ligand>
        <name>AMP</name>
        <dbReference type="ChEBI" id="CHEBI:456215"/>
    </ligand>
</feature>
<dbReference type="GO" id="GO:0046496">
    <property type="term" value="P:nicotinamide nucleotide metabolic process"/>
    <property type="evidence" value="ECO:0007669"/>
    <property type="project" value="UniProtKB-UniRule"/>
</dbReference>
<comment type="catalytic activity">
    <reaction evidence="6">
        <text>(6S)-NADPHX + ADP = AMP + phosphate + NADPH + H(+)</text>
        <dbReference type="Rhea" id="RHEA:32235"/>
        <dbReference type="ChEBI" id="CHEBI:15378"/>
        <dbReference type="ChEBI" id="CHEBI:43474"/>
        <dbReference type="ChEBI" id="CHEBI:57783"/>
        <dbReference type="ChEBI" id="CHEBI:64076"/>
        <dbReference type="ChEBI" id="CHEBI:456215"/>
        <dbReference type="ChEBI" id="CHEBI:456216"/>
        <dbReference type="EC" id="4.2.1.136"/>
    </reaction>
</comment>
<feature type="binding site" evidence="6">
    <location>
        <position position="175"/>
    </location>
    <ligand>
        <name>(6S)-NADPHX</name>
        <dbReference type="ChEBI" id="CHEBI:64076"/>
    </ligand>
</feature>
<dbReference type="Proteomes" id="UP000886857">
    <property type="component" value="Unassembled WGS sequence"/>
</dbReference>
<dbReference type="PROSITE" id="PS01050">
    <property type="entry name" value="YJEF_C_2"/>
    <property type="match status" value="1"/>
</dbReference>
<sequence>MTKQADDIRLLPNDLQSLQFTLPFRTDEGAKQDFGRAVIVGGSASFVGAPCFAAESAAEVLALAGEAAMRSGAGTTVLALPDILLPALYPHLRYSAAFALPSSGGNIVFDEAAAKKLFRGATSVAMGMGMADGDAYSYARLLLDETDATLVLDADGLKCARGIGDFGGRAVLTPHIGEAARLTGLTTEEISARPAEICRETARELSAVVILKGHESYISDGESVYVNRTGNGKLSKGGSGDVLSGIIGGLLAWKVQPLHAARVGAYALGRAAEFSKMNAVSHLPDDIMYCLPLVFDELQGVMRLGGEGADSPGIPD</sequence>
<feature type="binding site" evidence="6">
    <location>
        <position position="49"/>
    </location>
    <ligand>
        <name>(6S)-NADPHX</name>
        <dbReference type="ChEBI" id="CHEBI:64076"/>
    </ligand>
</feature>
<dbReference type="SUPFAM" id="SSF53613">
    <property type="entry name" value="Ribokinase-like"/>
    <property type="match status" value="1"/>
</dbReference>
<evidence type="ECO:0000256" key="3">
    <source>
        <dbReference type="ARBA" id="ARBA00022857"/>
    </source>
</evidence>
<dbReference type="Pfam" id="PF01256">
    <property type="entry name" value="Carb_kinase"/>
    <property type="match status" value="1"/>
</dbReference>
<feature type="binding site" evidence="6">
    <location>
        <begin position="212"/>
        <end position="216"/>
    </location>
    <ligand>
        <name>AMP</name>
        <dbReference type="ChEBI" id="CHEBI:456215"/>
    </ligand>
</feature>
<dbReference type="GO" id="GO:0052855">
    <property type="term" value="F:ADP-dependent NAD(P)H-hydrate dehydratase activity"/>
    <property type="evidence" value="ECO:0007669"/>
    <property type="project" value="UniProtKB-UniRule"/>
</dbReference>
<dbReference type="EC" id="4.2.1.136" evidence="6"/>
<accession>A0A9D1SWE8</accession>
<name>A0A9D1SWE8_9FIRM</name>
<dbReference type="GO" id="GO:0005524">
    <property type="term" value="F:ATP binding"/>
    <property type="evidence" value="ECO:0007669"/>
    <property type="project" value="UniProtKB-KW"/>
</dbReference>
<comment type="subunit">
    <text evidence="6">Homotetramer.</text>
</comment>
<protein>
    <recommendedName>
        <fullName evidence="6">ADP-dependent (S)-NAD(P)H-hydrate dehydratase</fullName>
        <ecNumber evidence="6">4.2.1.136</ecNumber>
    </recommendedName>
    <alternativeName>
        <fullName evidence="6">ADP-dependent NAD(P)HX dehydratase</fullName>
    </alternativeName>
</protein>
<evidence type="ECO:0000256" key="2">
    <source>
        <dbReference type="ARBA" id="ARBA00022840"/>
    </source>
</evidence>